<reference evidence="1 2" key="1">
    <citation type="submission" date="2020-04" db="EMBL/GenBank/DDBJ databases">
        <title>Flammeovirga sp. SR4, a novel species isolated from seawater.</title>
        <authorList>
            <person name="Wang X."/>
        </authorList>
    </citation>
    <scope>NUCLEOTIDE SEQUENCE [LARGE SCALE GENOMIC DNA]</scope>
    <source>
        <strain evidence="1 2">ATCC 23126</strain>
    </source>
</reference>
<dbReference type="EMBL" id="JABANE010000119">
    <property type="protein sequence ID" value="NME71875.1"/>
    <property type="molecule type" value="Genomic_DNA"/>
</dbReference>
<accession>A0A7X9XCM3</accession>
<dbReference type="InterPro" id="IPR034122">
    <property type="entry name" value="Retropepsin-like_bacterial"/>
</dbReference>
<keyword evidence="1" id="KW-0645">Protease</keyword>
<dbReference type="Gene3D" id="2.40.70.10">
    <property type="entry name" value="Acid Proteases"/>
    <property type="match status" value="1"/>
</dbReference>
<gene>
    <name evidence="1" type="ORF">HHU12_28170</name>
</gene>
<dbReference type="AlphaFoldDB" id="A0A7X9XCM3"/>
<dbReference type="Proteomes" id="UP000576082">
    <property type="component" value="Unassembled WGS sequence"/>
</dbReference>
<keyword evidence="2" id="KW-1185">Reference proteome</keyword>
<evidence type="ECO:0000313" key="2">
    <source>
        <dbReference type="Proteomes" id="UP000576082"/>
    </source>
</evidence>
<protein>
    <submittedName>
        <fullName evidence="1">Clan AA aspartic protease</fullName>
    </submittedName>
</protein>
<dbReference type="GO" id="GO:0006508">
    <property type="term" value="P:proteolysis"/>
    <property type="evidence" value="ECO:0007669"/>
    <property type="project" value="UniProtKB-KW"/>
</dbReference>
<dbReference type="SUPFAM" id="SSF50630">
    <property type="entry name" value="Acid proteases"/>
    <property type="match status" value="1"/>
</dbReference>
<dbReference type="Pfam" id="PF13650">
    <property type="entry name" value="Asp_protease_2"/>
    <property type="match status" value="1"/>
</dbReference>
<evidence type="ECO:0000313" key="1">
    <source>
        <dbReference type="EMBL" id="NME71875.1"/>
    </source>
</evidence>
<dbReference type="RefSeq" id="WP_169660077.1">
    <property type="nucleotide sequence ID" value="NZ_JABANE010000119.1"/>
</dbReference>
<organism evidence="1 2">
    <name type="scientific">Flammeovirga aprica JL-4</name>
    <dbReference type="NCBI Taxonomy" id="694437"/>
    <lineage>
        <taxon>Bacteria</taxon>
        <taxon>Pseudomonadati</taxon>
        <taxon>Bacteroidota</taxon>
        <taxon>Cytophagia</taxon>
        <taxon>Cytophagales</taxon>
        <taxon>Flammeovirgaceae</taxon>
        <taxon>Flammeovirga</taxon>
    </lineage>
</organism>
<dbReference type="InterPro" id="IPR021109">
    <property type="entry name" value="Peptidase_aspartic_dom_sf"/>
</dbReference>
<dbReference type="CDD" id="cd05483">
    <property type="entry name" value="retropepsin_like_bacteria"/>
    <property type="match status" value="1"/>
</dbReference>
<comment type="caution">
    <text evidence="1">The sequence shown here is derived from an EMBL/GenBank/DDBJ whole genome shotgun (WGS) entry which is preliminary data.</text>
</comment>
<keyword evidence="1" id="KW-0378">Hydrolase</keyword>
<sequence>MKKLFLIIFLILSLSSCKLIKFKRLMKNGDLIASSDKITIPFEKRMGLIVIQVEINGKKYDFIVDTGATNVISPDMAKELQLKKKGKVSVTDSQSNKQTAYFFEIPELFIQNFSFQNTTCIALDIYDEKLNFNCLGVDGIIGANLMKEGIWQIDYQKKEITIYKNNTLVDLNGYDSINFKSNIQFHPTLTIDIHGATSKLKVDTGSNGCLRLSNRYKNIIFEKDSLELVNSQYGSITSGIFGKGKNETKEFYQADSVLLGNYLCQDFIIGFQDEGSHLLGNQFFANFNLIIDWQKSMLYINKVDQIVLHSDKRFPVSIDRKEDLKTYYIRSIYTKHQEQNDMIAVGDTVISINNVLTSDFTQDNYCEFIQALENSEQLNFEFIHNNDTLSHTIFSEEQYQ</sequence>
<name>A0A7X9XCM3_9BACT</name>
<dbReference type="GO" id="GO:0008233">
    <property type="term" value="F:peptidase activity"/>
    <property type="evidence" value="ECO:0007669"/>
    <property type="project" value="UniProtKB-KW"/>
</dbReference>
<proteinExistence type="predicted"/>
<dbReference type="PROSITE" id="PS51257">
    <property type="entry name" value="PROKAR_LIPOPROTEIN"/>
    <property type="match status" value="1"/>
</dbReference>